<evidence type="ECO:0000313" key="4">
    <source>
        <dbReference type="Proteomes" id="UP000050640"/>
    </source>
</evidence>
<reference evidence="5" key="1">
    <citation type="submission" date="2017-02" db="UniProtKB">
        <authorList>
            <consortium name="WormBaseParasite"/>
        </authorList>
    </citation>
    <scope>IDENTIFICATION</scope>
</reference>
<dbReference type="SUPFAM" id="SSF50978">
    <property type="entry name" value="WD40 repeat-like"/>
    <property type="match status" value="1"/>
</dbReference>
<dbReference type="InterPro" id="IPR036322">
    <property type="entry name" value="WD40_repeat_dom_sf"/>
</dbReference>
<comment type="subunit">
    <text evidence="3">Part of TORC1 complex. Part of the TORC2 complex.</text>
</comment>
<keyword evidence="2 3" id="KW-0853">WD repeat</keyword>
<name>A0A0R3RS86_9BILA</name>
<dbReference type="GO" id="GO:0031931">
    <property type="term" value="C:TORC1 complex"/>
    <property type="evidence" value="ECO:0007669"/>
    <property type="project" value="UniProtKB-UniRule"/>
</dbReference>
<dbReference type="SMART" id="SM00320">
    <property type="entry name" value="WD40"/>
    <property type="match status" value="7"/>
</dbReference>
<dbReference type="InterPro" id="IPR001680">
    <property type="entry name" value="WD40_rpt"/>
</dbReference>
<proteinExistence type="inferred from homology"/>
<feature type="repeat" description="WD" evidence="2">
    <location>
        <begin position="24"/>
        <end position="47"/>
    </location>
</feature>
<evidence type="ECO:0000256" key="1">
    <source>
        <dbReference type="ARBA" id="ARBA00009890"/>
    </source>
</evidence>
<accession>A0A0R3RS86</accession>
<dbReference type="InterPro" id="IPR015943">
    <property type="entry name" value="WD40/YVTN_repeat-like_dom_sf"/>
</dbReference>
<dbReference type="PROSITE" id="PS50294">
    <property type="entry name" value="WD_REPEATS_REGION"/>
    <property type="match status" value="1"/>
</dbReference>
<dbReference type="PROSITE" id="PS50082">
    <property type="entry name" value="WD_REPEATS_2"/>
    <property type="match status" value="3"/>
</dbReference>
<dbReference type="GO" id="GO:0005737">
    <property type="term" value="C:cytoplasm"/>
    <property type="evidence" value="ECO:0007669"/>
    <property type="project" value="UniProtKB-SubCell"/>
</dbReference>
<dbReference type="PANTHER" id="PTHR19842">
    <property type="entry name" value="G BETA-LIKE PROTEIN GBL"/>
    <property type="match status" value="1"/>
</dbReference>
<dbReference type="Pfam" id="PF00400">
    <property type="entry name" value="WD40"/>
    <property type="match status" value="3"/>
</dbReference>
<keyword evidence="4" id="KW-1185">Reference proteome</keyword>
<feature type="repeat" description="WD" evidence="2">
    <location>
        <begin position="243"/>
        <end position="284"/>
    </location>
</feature>
<evidence type="ECO:0000256" key="2">
    <source>
        <dbReference type="PROSITE-ProRule" id="PRU00221"/>
    </source>
</evidence>
<sequence length="359" mass="39985">MDASNVVAGSHYLDLEGPSVSQPLLISAGYDQCVKFWDLAQGEARENFVQKDSQISAMNISPNGLYLAIGGWQHVRIYHLGVSPPAMVASCESGNKNVTVIGFDKRCKFFYTAGEDGVIKTWDFRTSLLCQNTFQVNSAVNCIVTHPYQSILIISDVSGALYFWCVGNEVSDIFTNLNLDVFEHITCVDINRAADTLIGVTSKGKLLVWSVSTSSELDASSTTGLTLTGFTRISYFRQQKSKITAHSDYALKCHFSPDYKHFATTGADGYVHLWDVTNVTKSAKSIFVSPFLPNIPDINVQGTRWVWDCAFTSDSKYLFTACGCRIRLWNLETGEMVRQYRGHSKTISCFSFREGRYAF</sequence>
<keyword evidence="3" id="KW-0963">Cytoplasm</keyword>
<dbReference type="Proteomes" id="UP000050640">
    <property type="component" value="Unplaced"/>
</dbReference>
<feature type="repeat" description="WD" evidence="2">
    <location>
        <begin position="91"/>
        <end position="126"/>
    </location>
</feature>
<protein>
    <recommendedName>
        <fullName evidence="3">Target of rapamycin complex subunit lst8</fullName>
        <shortName evidence="3">TORC subunit lst8</shortName>
    </recommendedName>
</protein>
<comment type="function">
    <text evidence="3">Subunit of TORC1 and TORC2, which regulate cell growth and survival in response to nutrient and hormonal signals.</text>
</comment>
<keyword evidence="3" id="KW-0677">Repeat</keyword>
<dbReference type="GO" id="GO:0032956">
    <property type="term" value="P:regulation of actin cytoskeleton organization"/>
    <property type="evidence" value="ECO:0007669"/>
    <property type="project" value="TreeGrafter"/>
</dbReference>
<dbReference type="AlphaFoldDB" id="A0A0R3RS86"/>
<evidence type="ECO:0000256" key="3">
    <source>
        <dbReference type="RuleBase" id="RU369068"/>
    </source>
</evidence>
<dbReference type="GO" id="GO:0031932">
    <property type="term" value="C:TORC2 complex"/>
    <property type="evidence" value="ECO:0007669"/>
    <property type="project" value="UniProtKB-UniRule"/>
</dbReference>
<dbReference type="STRING" id="1147741.A0A0R3RS86"/>
<dbReference type="GO" id="GO:0031929">
    <property type="term" value="P:TOR signaling"/>
    <property type="evidence" value="ECO:0007669"/>
    <property type="project" value="UniProtKB-UniRule"/>
</dbReference>
<dbReference type="PANTHER" id="PTHR19842:SF0">
    <property type="entry name" value="TARGET OF RAPAMYCIN COMPLEX SUBUNIT LST8"/>
    <property type="match status" value="1"/>
</dbReference>
<dbReference type="InterPro" id="IPR037588">
    <property type="entry name" value="MLST8"/>
</dbReference>
<dbReference type="WBParaSite" id="EEL_0000466501-mRNA-1">
    <property type="protein sequence ID" value="EEL_0000466501-mRNA-1"/>
    <property type="gene ID" value="EEL_0000466501"/>
</dbReference>
<dbReference type="Gene3D" id="2.130.10.10">
    <property type="entry name" value="YVTN repeat-like/Quinoprotein amine dehydrogenase"/>
    <property type="match status" value="1"/>
</dbReference>
<comment type="similarity">
    <text evidence="1 3">Belongs to the WD repeat LST8 family.</text>
</comment>
<evidence type="ECO:0000313" key="5">
    <source>
        <dbReference type="WBParaSite" id="EEL_0000466501-mRNA-1"/>
    </source>
</evidence>
<organism evidence="4 5">
    <name type="scientific">Elaeophora elaphi</name>
    <dbReference type="NCBI Taxonomy" id="1147741"/>
    <lineage>
        <taxon>Eukaryota</taxon>
        <taxon>Metazoa</taxon>
        <taxon>Ecdysozoa</taxon>
        <taxon>Nematoda</taxon>
        <taxon>Chromadorea</taxon>
        <taxon>Rhabditida</taxon>
        <taxon>Spirurina</taxon>
        <taxon>Spiruromorpha</taxon>
        <taxon>Filarioidea</taxon>
        <taxon>Onchocercidae</taxon>
        <taxon>Elaeophora</taxon>
    </lineage>
</organism>
<comment type="subcellular location">
    <subcellularLocation>
        <location evidence="3">Cytoplasm</location>
    </subcellularLocation>
</comment>